<feature type="domain" description="DUF7467" evidence="3">
    <location>
        <begin position="547"/>
        <end position="636"/>
    </location>
</feature>
<dbReference type="AlphaFoldDB" id="A0AAD3DBA4"/>
<comment type="caution">
    <text evidence="4">The sequence shown here is derived from an EMBL/GenBank/DDBJ whole genome shotgun (WGS) entry which is preliminary data.</text>
</comment>
<feature type="signal peptide" evidence="2">
    <location>
        <begin position="1"/>
        <end position="26"/>
    </location>
</feature>
<sequence length="647" mass="71460">MIFNSAKYLLAAVGALSFTSYSGVLGQEAGMNCPISSKVWCKLDNGDDCETLEQTDFRPDSCGPRRITMYYEYCNLKDSNNVRPIQKKTVAKFRNEIIDINLQKDTDMRGNGCRTATYTTVINNCDIIWVAGDLKFEGNRLDSNNEIIVAWDPTTKQSNEDYCYAYDIYKKRVVSKDQAPTGPDLPYPKPEIDVAIECEVESTPGNGFYNSSCQKIPMDSSLPCLRDVKYTYTVRNTGAFDAILHSAIDIEKENILGGNSAIVAAGTSWSKEEFKQVDVCKDAGKIIKKDLTAVAVPKATPDGSPASASSTYQYILPISSPSYTYDTNNCQGEGCISYNGIDCVYNCQSCNDYIRSNGCFSGEVELIYTTSNVGNGCHDINQATSRIGSVERALTFNGGFGCADRRSCPGEYIKFTQMRYFDFCKFNGFIDSDLDIDTTGGSTTVPMSFTIIRDNGIDVTLPPAPKPTPSPVAPTPTNGECKDHPSQLWLTFNPRTCKESSNSHSQFIVKRNLRRLKHNSTGSKTKKSKYDKDDKDDGGDAVTPEYMCQDYKTFGHDPKVEIRITSIDGQIVYTEMANACDGTEMVIGNGNQKIAYDIKIQIYEEGYLYQEIVMHTACATQAMSLNDIFGSIQVTGIKNAKQGLLGK</sequence>
<reference evidence="4 5" key="1">
    <citation type="journal article" date="2021" name="Sci. Rep.">
        <title>The genome of the diatom Chaetoceros tenuissimus carries an ancient integrated fragment of an extant virus.</title>
        <authorList>
            <person name="Hongo Y."/>
            <person name="Kimura K."/>
            <person name="Takaki Y."/>
            <person name="Yoshida Y."/>
            <person name="Baba S."/>
            <person name="Kobayashi G."/>
            <person name="Nagasaki K."/>
            <person name="Hano T."/>
            <person name="Tomaru Y."/>
        </authorList>
    </citation>
    <scope>NUCLEOTIDE SEQUENCE [LARGE SCALE GENOMIC DNA]</scope>
    <source>
        <strain evidence="4 5">NIES-3715</strain>
    </source>
</reference>
<name>A0AAD3DBA4_9STRA</name>
<evidence type="ECO:0000313" key="5">
    <source>
        <dbReference type="Proteomes" id="UP001054902"/>
    </source>
</evidence>
<evidence type="ECO:0000259" key="3">
    <source>
        <dbReference type="Pfam" id="PF24269"/>
    </source>
</evidence>
<evidence type="ECO:0000256" key="2">
    <source>
        <dbReference type="SAM" id="SignalP"/>
    </source>
</evidence>
<evidence type="ECO:0000256" key="1">
    <source>
        <dbReference type="SAM" id="MobiDB-lite"/>
    </source>
</evidence>
<feature type="chain" id="PRO_5042296904" description="DUF7467 domain-containing protein" evidence="2">
    <location>
        <begin position="27"/>
        <end position="647"/>
    </location>
</feature>
<accession>A0AAD3DBA4</accession>
<organism evidence="4 5">
    <name type="scientific">Chaetoceros tenuissimus</name>
    <dbReference type="NCBI Taxonomy" id="426638"/>
    <lineage>
        <taxon>Eukaryota</taxon>
        <taxon>Sar</taxon>
        <taxon>Stramenopiles</taxon>
        <taxon>Ochrophyta</taxon>
        <taxon>Bacillariophyta</taxon>
        <taxon>Coscinodiscophyceae</taxon>
        <taxon>Chaetocerotophycidae</taxon>
        <taxon>Chaetocerotales</taxon>
        <taxon>Chaetocerotaceae</taxon>
        <taxon>Chaetoceros</taxon>
    </lineage>
</organism>
<keyword evidence="5" id="KW-1185">Reference proteome</keyword>
<evidence type="ECO:0000313" key="4">
    <source>
        <dbReference type="EMBL" id="GFH60111.1"/>
    </source>
</evidence>
<protein>
    <recommendedName>
        <fullName evidence="3">DUF7467 domain-containing protein</fullName>
    </recommendedName>
</protein>
<proteinExistence type="predicted"/>
<feature type="region of interest" description="Disordered" evidence="1">
    <location>
        <begin position="518"/>
        <end position="541"/>
    </location>
</feature>
<gene>
    <name evidence="4" type="ORF">CTEN210_16587</name>
</gene>
<dbReference type="Proteomes" id="UP001054902">
    <property type="component" value="Unassembled WGS sequence"/>
</dbReference>
<feature type="compositionally biased region" description="Basic residues" evidence="1">
    <location>
        <begin position="518"/>
        <end position="527"/>
    </location>
</feature>
<keyword evidence="2" id="KW-0732">Signal</keyword>
<dbReference type="InterPro" id="IPR055890">
    <property type="entry name" value="DUF7467"/>
</dbReference>
<dbReference type="Pfam" id="PF24269">
    <property type="entry name" value="DUF7467"/>
    <property type="match status" value="1"/>
</dbReference>
<dbReference type="EMBL" id="BLLK01000069">
    <property type="protein sequence ID" value="GFH60111.1"/>
    <property type="molecule type" value="Genomic_DNA"/>
</dbReference>